<keyword evidence="6" id="KW-0812">Transmembrane</keyword>
<dbReference type="InterPro" id="IPR032675">
    <property type="entry name" value="LRR_dom_sf"/>
</dbReference>
<evidence type="ECO:0000256" key="8">
    <source>
        <dbReference type="ARBA" id="ARBA00022737"/>
    </source>
</evidence>
<evidence type="ECO:0000259" key="14">
    <source>
        <dbReference type="Pfam" id="PF08263"/>
    </source>
</evidence>
<keyword evidence="10" id="KW-0472">Membrane</keyword>
<proteinExistence type="inferred from homology"/>
<dbReference type="Gene3D" id="3.80.10.10">
    <property type="entry name" value="Ribonuclease Inhibitor"/>
    <property type="match status" value="5"/>
</dbReference>
<accession>A0ABC8WAD0</accession>
<dbReference type="Proteomes" id="UP001497457">
    <property type="component" value="Chromosome 12b"/>
</dbReference>
<evidence type="ECO:0000256" key="3">
    <source>
        <dbReference type="ARBA" id="ARBA00022475"/>
    </source>
</evidence>
<feature type="domain" description="Leucine-rich repeat-containing N-terminal plant-type" evidence="14">
    <location>
        <begin position="22"/>
        <end position="59"/>
    </location>
</feature>
<dbReference type="PANTHER" id="PTHR48052:SF78">
    <property type="entry name" value="LEUCINE-RICH REPEAT-CONTAINING N-TERMINAL PLANT-TYPE DOMAIN-CONTAINING PROTEIN"/>
    <property type="match status" value="1"/>
</dbReference>
<gene>
    <name evidence="15" type="ORF">URODEC1_LOCUS11673</name>
</gene>
<reference evidence="16" key="1">
    <citation type="submission" date="2024-06" db="EMBL/GenBank/DDBJ databases">
        <authorList>
            <person name="Ryan C."/>
        </authorList>
    </citation>
    <scope>NUCLEOTIDE SEQUENCE [LARGE SCALE GENOMIC DNA]</scope>
</reference>
<keyword evidence="8" id="KW-0677">Repeat</keyword>
<keyword evidence="4" id="KW-0433">Leucine-rich repeat</keyword>
<dbReference type="SMART" id="SM00369">
    <property type="entry name" value="LRR_TYP"/>
    <property type="match status" value="7"/>
</dbReference>
<dbReference type="SUPFAM" id="SSF52058">
    <property type="entry name" value="L domain-like"/>
    <property type="match status" value="3"/>
</dbReference>
<sequence length="903" mass="99799">MLWVLLVLQFMFPMAPGCVVEERIALMRIRSSLVEANSDVPPSWGRSDDCCSWERVRCNNNTRVSDLNLDVLYIPLSNSATSGCSWNMNFTMFSSFHELQLLDFSLNSACFQSFEGLQELTKLRYLNLSGNYLIGDNILESLDLPSLEVINIELCRMSGALQSSALKNLKNLRELYLGYNQFNGSIPAFLFELPRLEYLDLSGNLLQGLQITSSSNLQSSLRELHLQSNQLNGIIPASLFELPRLEYLDLSENLLQGHTIPISSSSNLSPSLKILDLSANNLKGLFDFFWLRNCTMLQRVDLSGNTDLTIDVKFHGRVPPFQLRELALSGCKLDNSIIAGPNFLGTQSHLQTLDLSNNNLTGSIPSWINTRTLVYLNLANNSLAGSLNLMWQYQSNLEMIDIAMNRLVGQLPTNISLVFPNLTALNASYNIIFGHLPLSLCNISILFVDLSNNKLTGEVSNCLFTDCSSLNVLKLSNNNLGGSILGGASNLSIGTAIYLDSNNFKGALPNNLTGNIQLMDLHDNKLSGKLDVSFWNLPSLQVLNVANNILTGGISPTFCNLTGLQFLDMSDNNFEGPLPNCDSKLTLRFLNMSSNTLSGFLNAFCNSTKVNVLDLRYNQFMGGLDWIHHLSDIRILLLGWNKFGGHISPSFCQLKYLNIIDLSHNGLSGLLPPCIGGISFGFYDYDNVFYSVGSGFYGIDFYLDHDCPPFSYSIVYDLQGFTFSTKGNLYTYGRSFFTLMSGIDLSANMLSGEIPWKIGNLSHLKSLNLSHNSFTGQIPATFANMSAIESLDLSYNQLRGPIPWQLTQLWSLEVFSVAYNNLSGCIPNSGQFGSFNMESYMGNANLHNLSQGNRCSPIPSPVEGADVGEVSADRSFTLPLLPHSYSHSGQLLRSCSAFHLGSV</sequence>
<dbReference type="Pfam" id="PF08263">
    <property type="entry name" value="LRRNT_2"/>
    <property type="match status" value="1"/>
</dbReference>
<keyword evidence="9" id="KW-1133">Transmembrane helix</keyword>
<dbReference type="Pfam" id="PF13516">
    <property type="entry name" value="LRR_6"/>
    <property type="match status" value="1"/>
</dbReference>
<evidence type="ECO:0000256" key="5">
    <source>
        <dbReference type="ARBA" id="ARBA00022626"/>
    </source>
</evidence>
<evidence type="ECO:0000256" key="1">
    <source>
        <dbReference type="ARBA" id="ARBA00004251"/>
    </source>
</evidence>
<dbReference type="FunFam" id="3.80.10.10:FF:000111">
    <property type="entry name" value="LRR receptor-like serine/threonine-protein kinase ERECTA"/>
    <property type="match status" value="1"/>
</dbReference>
<evidence type="ECO:0000256" key="9">
    <source>
        <dbReference type="ARBA" id="ARBA00022989"/>
    </source>
</evidence>
<dbReference type="FunFam" id="3.80.10.10:FF:000095">
    <property type="entry name" value="LRR receptor-like serine/threonine-protein kinase GSO1"/>
    <property type="match status" value="1"/>
</dbReference>
<evidence type="ECO:0000256" key="4">
    <source>
        <dbReference type="ARBA" id="ARBA00022614"/>
    </source>
</evidence>
<dbReference type="InterPro" id="IPR001611">
    <property type="entry name" value="Leu-rich_rpt"/>
</dbReference>
<evidence type="ECO:0000256" key="7">
    <source>
        <dbReference type="ARBA" id="ARBA00022729"/>
    </source>
</evidence>
<feature type="signal peptide" evidence="13">
    <location>
        <begin position="1"/>
        <end position="17"/>
    </location>
</feature>
<keyword evidence="16" id="KW-1185">Reference proteome</keyword>
<keyword evidence="3" id="KW-1003">Cell membrane</keyword>
<reference evidence="15 16" key="2">
    <citation type="submission" date="2024-10" db="EMBL/GenBank/DDBJ databases">
        <authorList>
            <person name="Ryan C."/>
        </authorList>
    </citation>
    <scope>NUCLEOTIDE SEQUENCE [LARGE SCALE GENOMIC DNA]</scope>
</reference>
<dbReference type="InterPro" id="IPR003591">
    <property type="entry name" value="Leu-rich_rpt_typical-subtyp"/>
</dbReference>
<keyword evidence="11" id="KW-0675">Receptor</keyword>
<comment type="similarity">
    <text evidence="2">Belongs to the RLP family.</text>
</comment>
<evidence type="ECO:0000256" key="2">
    <source>
        <dbReference type="ARBA" id="ARBA00009592"/>
    </source>
</evidence>
<keyword evidence="5" id="KW-1070">Brassinosteroid signaling pathway</keyword>
<evidence type="ECO:0000313" key="15">
    <source>
        <dbReference type="EMBL" id="CAL4905461.1"/>
    </source>
</evidence>
<dbReference type="InterPro" id="IPR013210">
    <property type="entry name" value="LRR_N_plant-typ"/>
</dbReference>
<comment type="subcellular location">
    <subcellularLocation>
        <location evidence="1">Cell membrane</location>
        <topology evidence="1">Single-pass type I membrane protein</topology>
    </subcellularLocation>
</comment>
<keyword evidence="7 13" id="KW-0732">Signal</keyword>
<dbReference type="PROSITE" id="PS51450">
    <property type="entry name" value="LRR"/>
    <property type="match status" value="2"/>
</dbReference>
<keyword evidence="12" id="KW-0325">Glycoprotein</keyword>
<dbReference type="PRINTS" id="PR00019">
    <property type="entry name" value="LEURICHRPT"/>
</dbReference>
<organism evidence="15 16">
    <name type="scientific">Urochloa decumbens</name>
    <dbReference type="NCBI Taxonomy" id="240449"/>
    <lineage>
        <taxon>Eukaryota</taxon>
        <taxon>Viridiplantae</taxon>
        <taxon>Streptophyta</taxon>
        <taxon>Embryophyta</taxon>
        <taxon>Tracheophyta</taxon>
        <taxon>Spermatophyta</taxon>
        <taxon>Magnoliopsida</taxon>
        <taxon>Liliopsida</taxon>
        <taxon>Poales</taxon>
        <taxon>Poaceae</taxon>
        <taxon>PACMAD clade</taxon>
        <taxon>Panicoideae</taxon>
        <taxon>Panicodae</taxon>
        <taxon>Paniceae</taxon>
        <taxon>Melinidinae</taxon>
        <taxon>Urochloa</taxon>
    </lineage>
</organism>
<dbReference type="AlphaFoldDB" id="A0ABC8WAD0"/>
<dbReference type="PANTHER" id="PTHR48052">
    <property type="entry name" value="UNNAMED PRODUCT"/>
    <property type="match status" value="1"/>
</dbReference>
<evidence type="ECO:0000256" key="10">
    <source>
        <dbReference type="ARBA" id="ARBA00023136"/>
    </source>
</evidence>
<dbReference type="GO" id="GO:0005886">
    <property type="term" value="C:plasma membrane"/>
    <property type="evidence" value="ECO:0007669"/>
    <property type="project" value="UniProtKB-SubCell"/>
</dbReference>
<dbReference type="Pfam" id="PF00560">
    <property type="entry name" value="LRR_1"/>
    <property type="match status" value="5"/>
</dbReference>
<evidence type="ECO:0000256" key="13">
    <source>
        <dbReference type="SAM" id="SignalP"/>
    </source>
</evidence>
<evidence type="ECO:0000256" key="6">
    <source>
        <dbReference type="ARBA" id="ARBA00022692"/>
    </source>
</evidence>
<dbReference type="EMBL" id="OZ075122">
    <property type="protein sequence ID" value="CAL4905461.1"/>
    <property type="molecule type" value="Genomic_DNA"/>
</dbReference>
<dbReference type="Pfam" id="PF13855">
    <property type="entry name" value="LRR_8"/>
    <property type="match status" value="2"/>
</dbReference>
<feature type="chain" id="PRO_5044871778" description="Leucine-rich repeat-containing N-terminal plant-type domain-containing protein" evidence="13">
    <location>
        <begin position="18"/>
        <end position="903"/>
    </location>
</feature>
<evidence type="ECO:0000256" key="12">
    <source>
        <dbReference type="ARBA" id="ARBA00023180"/>
    </source>
</evidence>
<dbReference type="GO" id="GO:0009742">
    <property type="term" value="P:brassinosteroid mediated signaling pathway"/>
    <property type="evidence" value="ECO:0007669"/>
    <property type="project" value="UniProtKB-KW"/>
</dbReference>
<protein>
    <recommendedName>
        <fullName evidence="14">Leucine-rich repeat-containing N-terminal plant-type domain-containing protein</fullName>
    </recommendedName>
</protein>
<evidence type="ECO:0000256" key="11">
    <source>
        <dbReference type="ARBA" id="ARBA00023170"/>
    </source>
</evidence>
<name>A0ABC8WAD0_9POAL</name>
<evidence type="ECO:0000313" key="16">
    <source>
        <dbReference type="Proteomes" id="UP001497457"/>
    </source>
</evidence>